<dbReference type="PATRIC" id="fig|52133.18.peg.971"/>
<reference evidence="1 2" key="1">
    <citation type="journal article" date="2016" name="Sci. Rep.">
        <title>Genomic and phenotypic characterization of the species Acinetobacter venetianus.</title>
        <authorList>
            <person name="Fondi M."/>
            <person name="Maida I."/>
            <person name="Perrin E."/>
            <person name="Orlandini V."/>
            <person name="La Torre L."/>
            <person name="Bosi E."/>
            <person name="Negroni A."/>
            <person name="Zanaroli G."/>
            <person name="Fava F."/>
            <person name="Decorosi F."/>
            <person name="Giovannetti L."/>
            <person name="Viti C."/>
            <person name="Vaneechoutte M."/>
            <person name="Dijkshoorn L."/>
            <person name="Fani R."/>
        </authorList>
    </citation>
    <scope>NUCLEOTIDE SEQUENCE [LARGE SCALE GENOMIC DNA]</scope>
    <source>
        <strain evidence="1 2">LUH5627</strain>
    </source>
</reference>
<accession>A0A150I0A5</accession>
<comment type="caution">
    <text evidence="1">The sequence shown here is derived from an EMBL/GenBank/DDBJ whole genome shotgun (WGS) entry which is preliminary data.</text>
</comment>
<sequence length="34" mass="4002">MLFLAHKVTTLNIMAENEIFTPAIRTFQDSYKEK</sequence>
<gene>
    <name evidence="1" type="ORF">AVENLUH5627_00938</name>
</gene>
<organism evidence="1 2">
    <name type="scientific">Acinetobacter venetianus</name>
    <dbReference type="NCBI Taxonomy" id="52133"/>
    <lineage>
        <taxon>Bacteria</taxon>
        <taxon>Pseudomonadati</taxon>
        <taxon>Pseudomonadota</taxon>
        <taxon>Gammaproteobacteria</taxon>
        <taxon>Moraxellales</taxon>
        <taxon>Moraxellaceae</taxon>
        <taxon>Acinetobacter</taxon>
    </lineage>
</organism>
<proteinExistence type="predicted"/>
<dbReference type="Proteomes" id="UP000075680">
    <property type="component" value="Unassembled WGS sequence"/>
</dbReference>
<protein>
    <submittedName>
        <fullName evidence="1">Uncharacterized protein</fullName>
    </submittedName>
</protein>
<dbReference type="EMBL" id="JRUE01000080">
    <property type="protein sequence ID" value="KXZ72792.1"/>
    <property type="molecule type" value="Genomic_DNA"/>
</dbReference>
<evidence type="ECO:0000313" key="2">
    <source>
        <dbReference type="Proteomes" id="UP000075680"/>
    </source>
</evidence>
<name>A0A150I0A5_9GAMM</name>
<dbReference type="AlphaFoldDB" id="A0A150I0A5"/>
<evidence type="ECO:0000313" key="1">
    <source>
        <dbReference type="EMBL" id="KXZ72792.1"/>
    </source>
</evidence>